<protein>
    <recommendedName>
        <fullName evidence="4">Glycine-rich protein</fullName>
    </recommendedName>
</protein>
<dbReference type="PRINTS" id="PR01228">
    <property type="entry name" value="EGGSHELL"/>
</dbReference>
<gene>
    <name evidence="2" type="ORF">EJB05_05132</name>
</gene>
<proteinExistence type="predicted"/>
<dbReference type="OrthoDB" id="69150at2759"/>
<feature type="compositionally biased region" description="Low complexity" evidence="1">
    <location>
        <begin position="91"/>
        <end position="109"/>
    </location>
</feature>
<evidence type="ECO:0008006" key="4">
    <source>
        <dbReference type="Google" id="ProtNLM"/>
    </source>
</evidence>
<evidence type="ECO:0000256" key="1">
    <source>
        <dbReference type="SAM" id="MobiDB-lite"/>
    </source>
</evidence>
<organism evidence="2 3">
    <name type="scientific">Eragrostis curvula</name>
    <name type="common">weeping love grass</name>
    <dbReference type="NCBI Taxonomy" id="38414"/>
    <lineage>
        <taxon>Eukaryota</taxon>
        <taxon>Viridiplantae</taxon>
        <taxon>Streptophyta</taxon>
        <taxon>Embryophyta</taxon>
        <taxon>Tracheophyta</taxon>
        <taxon>Spermatophyta</taxon>
        <taxon>Magnoliopsida</taxon>
        <taxon>Liliopsida</taxon>
        <taxon>Poales</taxon>
        <taxon>Poaceae</taxon>
        <taxon>PACMAD clade</taxon>
        <taxon>Chloridoideae</taxon>
        <taxon>Eragrostideae</taxon>
        <taxon>Eragrostidinae</taxon>
        <taxon>Eragrostis</taxon>
    </lineage>
</organism>
<dbReference type="Gramene" id="TVU45641">
    <property type="protein sequence ID" value="TVU45641"/>
    <property type="gene ID" value="EJB05_05132"/>
</dbReference>
<keyword evidence="3" id="KW-1185">Reference proteome</keyword>
<reference evidence="2 3" key="1">
    <citation type="journal article" date="2019" name="Sci. Rep.">
        <title>A high-quality genome of Eragrostis curvula grass provides insights into Poaceae evolution and supports new strategies to enhance forage quality.</title>
        <authorList>
            <person name="Carballo J."/>
            <person name="Santos B.A.C.M."/>
            <person name="Zappacosta D."/>
            <person name="Garbus I."/>
            <person name="Selva J.P."/>
            <person name="Gallo C.A."/>
            <person name="Diaz A."/>
            <person name="Albertini E."/>
            <person name="Caccamo M."/>
            <person name="Echenique V."/>
        </authorList>
    </citation>
    <scope>NUCLEOTIDE SEQUENCE [LARGE SCALE GENOMIC DNA]</scope>
    <source>
        <strain evidence="3">cv. Victoria</strain>
        <tissue evidence="2">Leaf</tissue>
    </source>
</reference>
<evidence type="ECO:0000313" key="2">
    <source>
        <dbReference type="EMBL" id="TVU45641.1"/>
    </source>
</evidence>
<dbReference type="PANTHER" id="PTHR37736">
    <property type="entry name" value="GLYCINE-RICH PROTEIN"/>
    <property type="match status" value="1"/>
</dbReference>
<feature type="compositionally biased region" description="Gly residues" evidence="1">
    <location>
        <begin position="349"/>
        <end position="418"/>
    </location>
</feature>
<feature type="non-terminal residue" evidence="2">
    <location>
        <position position="1"/>
    </location>
</feature>
<feature type="region of interest" description="Disordered" evidence="1">
    <location>
        <begin position="314"/>
        <end position="468"/>
    </location>
</feature>
<evidence type="ECO:0000313" key="3">
    <source>
        <dbReference type="Proteomes" id="UP000324897"/>
    </source>
</evidence>
<feature type="region of interest" description="Disordered" evidence="1">
    <location>
        <begin position="88"/>
        <end position="109"/>
    </location>
</feature>
<dbReference type="PANTHER" id="PTHR37736:SF1">
    <property type="entry name" value="GLYCINE-RICH PROTEIN"/>
    <property type="match status" value="1"/>
</dbReference>
<sequence>MATSPTASAAAAAAAEATDGPVLSVISKRLRALRKKHNRILQMEESLAAGKTLNREQEEVLRSKPVVVAQIDELERLRAPLASAVAEELSSRPAPAPAAAPASSSSDPDSSIQDLIELIYFGSLFDVKQQSEFVATMVARSHERNCCITYDYVTDDAADLLAETDLDAVSALAALAASRPAAAAGVSHLDALQACAHHARLWLSRAEEPIHPDSGITYAGVRAKLDRIMASDYFTAQATLDVVAAVGSYGAGGVQEQESLVVPLEAPAVDQGVAVEGHQDEEDAQAAETYTDDQSPPVDAQHVDDEALVNPTDEVPSAEAEQERFDADVEDPEQKDQQFIQHRSYQNQRGGGGRGGGRRGGYPNGRGGRGGRGGGYQNGRGGGGGYQNGRGGGGGGYQNGRGGGSGGYQNGRGGGGGYYYDTGYYQQRNYNNRGRGGRSGGNSYYDNHGGSQGGGHGHSGRVELDANA</sequence>
<dbReference type="AlphaFoldDB" id="A0A5J9WCC2"/>
<dbReference type="Proteomes" id="UP000324897">
    <property type="component" value="Chromosome 5"/>
</dbReference>
<feature type="region of interest" description="Disordered" evidence="1">
    <location>
        <begin position="277"/>
        <end position="299"/>
    </location>
</feature>
<comment type="caution">
    <text evidence="2">The sequence shown here is derived from an EMBL/GenBank/DDBJ whole genome shotgun (WGS) entry which is preliminary data.</text>
</comment>
<feature type="compositionally biased region" description="Low complexity" evidence="1">
    <location>
        <begin position="419"/>
        <end position="433"/>
    </location>
</feature>
<name>A0A5J9WCC2_9POAL</name>
<feature type="compositionally biased region" description="Basic and acidic residues" evidence="1">
    <location>
        <begin position="321"/>
        <end position="336"/>
    </location>
</feature>
<dbReference type="EMBL" id="RWGY01000004">
    <property type="protein sequence ID" value="TVU45641.1"/>
    <property type="molecule type" value="Genomic_DNA"/>
</dbReference>
<accession>A0A5J9WCC2</accession>